<keyword evidence="3" id="KW-1185">Reference proteome</keyword>
<evidence type="ECO:0000313" key="3">
    <source>
        <dbReference type="Proteomes" id="UP000054877"/>
    </source>
</evidence>
<dbReference type="SUPFAM" id="SSF111038">
    <property type="entry name" value="YjbQ-like"/>
    <property type="match status" value="1"/>
</dbReference>
<dbReference type="EMBL" id="LNYX01000005">
    <property type="protein sequence ID" value="KTD65648.1"/>
    <property type="molecule type" value="Genomic_DNA"/>
</dbReference>
<reference evidence="2 3" key="1">
    <citation type="submission" date="2015-11" db="EMBL/GenBank/DDBJ databases">
        <title>Genomic analysis of 38 Legionella species identifies large and diverse effector repertoires.</title>
        <authorList>
            <person name="Burstein D."/>
            <person name="Amaro F."/>
            <person name="Zusman T."/>
            <person name="Lifshitz Z."/>
            <person name="Cohen O."/>
            <person name="Gilbert J.A."/>
            <person name="Pupko T."/>
            <person name="Shuman H.A."/>
            <person name="Segal G."/>
        </authorList>
    </citation>
    <scope>NUCLEOTIDE SEQUENCE [LARGE SCALE GENOMIC DNA]</scope>
    <source>
        <strain evidence="2 3">Mt.St.Helens-9</strain>
    </source>
</reference>
<name>A0A0W0Z942_LEGSP</name>
<accession>A0A0W0Z942</accession>
<dbReference type="OrthoDB" id="9801725at2"/>
<dbReference type="PATRIC" id="fig|452.5.peg.395"/>
<dbReference type="Proteomes" id="UP000054877">
    <property type="component" value="Unassembled WGS sequence"/>
</dbReference>
<organism evidence="2 3">
    <name type="scientific">Legionella spiritensis</name>
    <dbReference type="NCBI Taxonomy" id="452"/>
    <lineage>
        <taxon>Bacteria</taxon>
        <taxon>Pseudomonadati</taxon>
        <taxon>Pseudomonadota</taxon>
        <taxon>Gammaproteobacteria</taxon>
        <taxon>Legionellales</taxon>
        <taxon>Legionellaceae</taxon>
        <taxon>Legionella</taxon>
    </lineage>
</organism>
<sequence>MVNSPQSPVYWQCECIVDACPRGFHLITDIIKEELTRAPKIQIGLLHLFLQHTSASLTISENTCADVPHDLETHLNELIPDDNKRYRHSLEGPDDMPAHIKNVLLGTSLTIPVARGILALGQWQGIFLCEHRNQTHKRRIMMTLHGF</sequence>
<evidence type="ECO:0000313" key="2">
    <source>
        <dbReference type="EMBL" id="KTD65648.1"/>
    </source>
</evidence>
<dbReference type="InterPro" id="IPR001602">
    <property type="entry name" value="UPF0047_YjbQ-like"/>
</dbReference>
<dbReference type="PANTHER" id="PTHR30615">
    <property type="entry name" value="UNCHARACTERIZED PROTEIN YJBQ-RELATED"/>
    <property type="match status" value="1"/>
</dbReference>
<dbReference type="RefSeq" id="WP_058482307.1">
    <property type="nucleotide sequence ID" value="NZ_CAAAII010000003.1"/>
</dbReference>
<dbReference type="AlphaFoldDB" id="A0A0W0Z942"/>
<dbReference type="NCBIfam" id="TIGR00149">
    <property type="entry name" value="TIGR00149_YjbQ"/>
    <property type="match status" value="1"/>
</dbReference>
<comment type="caution">
    <text evidence="2">The sequence shown here is derived from an EMBL/GenBank/DDBJ whole genome shotgun (WGS) entry which is preliminary data.</text>
</comment>
<evidence type="ECO:0008006" key="4">
    <source>
        <dbReference type="Google" id="ProtNLM"/>
    </source>
</evidence>
<comment type="similarity">
    <text evidence="1">Belongs to the UPF0047 family.</text>
</comment>
<dbReference type="Gene3D" id="2.60.120.460">
    <property type="entry name" value="YjbQ-like"/>
    <property type="match status" value="1"/>
</dbReference>
<dbReference type="PANTHER" id="PTHR30615:SF8">
    <property type="entry name" value="UPF0047 PROTEIN C4A8.02C"/>
    <property type="match status" value="1"/>
</dbReference>
<dbReference type="PIRSF" id="PIRSF004681">
    <property type="entry name" value="UCP004681"/>
    <property type="match status" value="1"/>
</dbReference>
<protein>
    <recommendedName>
        <fullName evidence="4">Secondary thiamine-phosphate synthase enzyme</fullName>
    </recommendedName>
</protein>
<dbReference type="STRING" id="452.Lspi_0360"/>
<dbReference type="Pfam" id="PF01894">
    <property type="entry name" value="YjbQ"/>
    <property type="match status" value="1"/>
</dbReference>
<proteinExistence type="inferred from homology"/>
<dbReference type="InterPro" id="IPR035917">
    <property type="entry name" value="YjbQ-like_sf"/>
</dbReference>
<gene>
    <name evidence="2" type="ORF">Lspi_0360</name>
</gene>
<evidence type="ECO:0000256" key="1">
    <source>
        <dbReference type="ARBA" id="ARBA00005534"/>
    </source>
</evidence>